<name>A0AAN6WR34_9PEZI</name>
<reference evidence="2" key="2">
    <citation type="submission" date="2023-05" db="EMBL/GenBank/DDBJ databases">
        <authorList>
            <consortium name="Lawrence Berkeley National Laboratory"/>
            <person name="Steindorff A."/>
            <person name="Hensen N."/>
            <person name="Bonometti L."/>
            <person name="Westerberg I."/>
            <person name="Brannstrom I.O."/>
            <person name="Guillou S."/>
            <person name="Cros-Aarteil S."/>
            <person name="Calhoun S."/>
            <person name="Haridas S."/>
            <person name="Kuo A."/>
            <person name="Mondo S."/>
            <person name="Pangilinan J."/>
            <person name="Riley R."/>
            <person name="Labutti K."/>
            <person name="Andreopoulos B."/>
            <person name="Lipzen A."/>
            <person name="Chen C."/>
            <person name="Yanf M."/>
            <person name="Daum C."/>
            <person name="Ng V."/>
            <person name="Clum A."/>
            <person name="Ohm R."/>
            <person name="Martin F."/>
            <person name="Silar P."/>
            <person name="Natvig D."/>
            <person name="Lalanne C."/>
            <person name="Gautier V."/>
            <person name="Ament-Velasquez S.L."/>
            <person name="Kruys A."/>
            <person name="Hutchinson M.I."/>
            <person name="Powell A.J."/>
            <person name="Barry K."/>
            <person name="Miller A.N."/>
            <person name="Grigoriev I.V."/>
            <person name="Debuchy R."/>
            <person name="Gladieux P."/>
            <person name="Thoren M.H."/>
            <person name="Johannesson H."/>
        </authorList>
    </citation>
    <scope>NUCLEOTIDE SEQUENCE</scope>
    <source>
        <strain evidence="2">PSN309</strain>
    </source>
</reference>
<reference evidence="2" key="1">
    <citation type="journal article" date="2023" name="Mol. Phylogenet. Evol.">
        <title>Genome-scale phylogeny and comparative genomics of the fungal order Sordariales.</title>
        <authorList>
            <person name="Hensen N."/>
            <person name="Bonometti L."/>
            <person name="Westerberg I."/>
            <person name="Brannstrom I.O."/>
            <person name="Guillou S."/>
            <person name="Cros-Aarteil S."/>
            <person name="Calhoun S."/>
            <person name="Haridas S."/>
            <person name="Kuo A."/>
            <person name="Mondo S."/>
            <person name="Pangilinan J."/>
            <person name="Riley R."/>
            <person name="LaButti K."/>
            <person name="Andreopoulos B."/>
            <person name="Lipzen A."/>
            <person name="Chen C."/>
            <person name="Yan M."/>
            <person name="Daum C."/>
            <person name="Ng V."/>
            <person name="Clum A."/>
            <person name="Steindorff A."/>
            <person name="Ohm R.A."/>
            <person name="Martin F."/>
            <person name="Silar P."/>
            <person name="Natvig D.O."/>
            <person name="Lalanne C."/>
            <person name="Gautier V."/>
            <person name="Ament-Velasquez S.L."/>
            <person name="Kruys A."/>
            <person name="Hutchinson M.I."/>
            <person name="Powell A.J."/>
            <person name="Barry K."/>
            <person name="Miller A.N."/>
            <person name="Grigoriev I.V."/>
            <person name="Debuchy R."/>
            <person name="Gladieux P."/>
            <person name="Hiltunen Thoren M."/>
            <person name="Johannesson H."/>
        </authorList>
    </citation>
    <scope>NUCLEOTIDE SEQUENCE</scope>
    <source>
        <strain evidence="2">PSN309</strain>
    </source>
</reference>
<gene>
    <name evidence="2" type="ORF">QBC35DRAFT_515993</name>
</gene>
<proteinExistence type="predicted"/>
<dbReference type="Proteomes" id="UP001302126">
    <property type="component" value="Unassembled WGS sequence"/>
</dbReference>
<evidence type="ECO:0000313" key="2">
    <source>
        <dbReference type="EMBL" id="KAK4186753.1"/>
    </source>
</evidence>
<dbReference type="EMBL" id="MU864416">
    <property type="protein sequence ID" value="KAK4186753.1"/>
    <property type="molecule type" value="Genomic_DNA"/>
</dbReference>
<sequence>MQFTKNLLALAALLPFALAAPAEVAELAAKLKPEISILGTVVVTTYRCFAVSGKRSIAASGGGCSVTTWSGTDCRGSSFSLPYQGCFSVLYGSVYPLLDKARKSAVLRG</sequence>
<feature type="chain" id="PRO_5043004651" evidence="1">
    <location>
        <begin position="20"/>
        <end position="109"/>
    </location>
</feature>
<evidence type="ECO:0000256" key="1">
    <source>
        <dbReference type="SAM" id="SignalP"/>
    </source>
</evidence>
<organism evidence="2 3">
    <name type="scientific">Podospora australis</name>
    <dbReference type="NCBI Taxonomy" id="1536484"/>
    <lineage>
        <taxon>Eukaryota</taxon>
        <taxon>Fungi</taxon>
        <taxon>Dikarya</taxon>
        <taxon>Ascomycota</taxon>
        <taxon>Pezizomycotina</taxon>
        <taxon>Sordariomycetes</taxon>
        <taxon>Sordariomycetidae</taxon>
        <taxon>Sordariales</taxon>
        <taxon>Podosporaceae</taxon>
        <taxon>Podospora</taxon>
    </lineage>
</organism>
<keyword evidence="1" id="KW-0732">Signal</keyword>
<comment type="caution">
    <text evidence="2">The sequence shown here is derived from an EMBL/GenBank/DDBJ whole genome shotgun (WGS) entry which is preliminary data.</text>
</comment>
<accession>A0AAN6WR34</accession>
<keyword evidence="3" id="KW-1185">Reference proteome</keyword>
<dbReference type="AlphaFoldDB" id="A0AAN6WR34"/>
<feature type="signal peptide" evidence="1">
    <location>
        <begin position="1"/>
        <end position="19"/>
    </location>
</feature>
<evidence type="ECO:0000313" key="3">
    <source>
        <dbReference type="Proteomes" id="UP001302126"/>
    </source>
</evidence>
<protein>
    <submittedName>
        <fullName evidence="2">Uncharacterized protein</fullName>
    </submittedName>
</protein>